<reference evidence="2" key="1">
    <citation type="submission" date="2024-07" db="EMBL/GenBank/DDBJ databases">
        <title>Two chromosome-level genome assemblies of Korean endemic species Abeliophyllum distichum and Forsythia ovata (Oleaceae).</title>
        <authorList>
            <person name="Jang H."/>
        </authorList>
    </citation>
    <scope>NUCLEOTIDE SEQUENCE [LARGE SCALE GENOMIC DNA]</scope>
</reference>
<proteinExistence type="predicted"/>
<evidence type="ECO:0000313" key="2">
    <source>
        <dbReference type="Proteomes" id="UP001604277"/>
    </source>
</evidence>
<evidence type="ECO:0000313" key="1">
    <source>
        <dbReference type="EMBL" id="KAL2545498.1"/>
    </source>
</evidence>
<accession>A0ABD1W9K1</accession>
<dbReference type="Proteomes" id="UP001604277">
    <property type="component" value="Unassembled WGS sequence"/>
</dbReference>
<gene>
    <name evidence="1" type="ORF">Fot_14731</name>
</gene>
<organism evidence="1 2">
    <name type="scientific">Forsythia ovata</name>
    <dbReference type="NCBI Taxonomy" id="205694"/>
    <lineage>
        <taxon>Eukaryota</taxon>
        <taxon>Viridiplantae</taxon>
        <taxon>Streptophyta</taxon>
        <taxon>Embryophyta</taxon>
        <taxon>Tracheophyta</taxon>
        <taxon>Spermatophyta</taxon>
        <taxon>Magnoliopsida</taxon>
        <taxon>eudicotyledons</taxon>
        <taxon>Gunneridae</taxon>
        <taxon>Pentapetalae</taxon>
        <taxon>asterids</taxon>
        <taxon>lamiids</taxon>
        <taxon>Lamiales</taxon>
        <taxon>Oleaceae</taxon>
        <taxon>Forsythieae</taxon>
        <taxon>Forsythia</taxon>
    </lineage>
</organism>
<comment type="caution">
    <text evidence="1">The sequence shown here is derived from an EMBL/GenBank/DDBJ whole genome shotgun (WGS) entry which is preliminary data.</text>
</comment>
<name>A0ABD1W9K1_9LAMI</name>
<keyword evidence="2" id="KW-1185">Reference proteome</keyword>
<sequence>MEVTSLDSKTLSTAEDVNFLGIFQASILEIPSIWAFEAIPSLGKKFAKKYGIPRMLAWEMPKRLTSYAVDNVLESKELEVKSTLIPTEAELEEVYWQELTTCVEQEDTVF</sequence>
<dbReference type="EMBL" id="JBFOLJ010000004">
    <property type="protein sequence ID" value="KAL2545498.1"/>
    <property type="molecule type" value="Genomic_DNA"/>
</dbReference>
<dbReference type="AlphaFoldDB" id="A0ABD1W9K1"/>
<protein>
    <submittedName>
        <fullName evidence="1">Ubiquitin-like protease domain-containing protein</fullName>
    </submittedName>
</protein>